<reference evidence="1" key="5">
    <citation type="submission" date="2011-05" db="EMBL/GenBank/DDBJ databases">
        <authorList>
            <consortium name="VectorBase"/>
        </authorList>
    </citation>
    <scope>NUCLEOTIDE SEQUENCE</scope>
    <source>
        <strain evidence="1">PEST</strain>
    </source>
</reference>
<comment type="caution">
    <text evidence="1">The sequence shown here is derived from an EMBL/GenBank/DDBJ whole genome shotgun (WGS) entry which is preliminary data.</text>
</comment>
<feature type="non-terminal residue" evidence="1">
    <location>
        <position position="105"/>
    </location>
</feature>
<reference evidence="1" key="4">
    <citation type="journal article" date="2007" name="Genome Biol.">
        <title>Update of the Anopheles gambiae PEST genome assembly.</title>
        <authorList>
            <person name="Sharakhova M.V."/>
            <person name="Hammond M.P."/>
            <person name="Lobo N.F."/>
            <person name="Krzywinski J."/>
            <person name="Unger M.F."/>
            <person name="Hillenmeyer M.E."/>
            <person name="Bruggner R.V."/>
            <person name="Birney E."/>
            <person name="Collins F.H."/>
        </authorList>
    </citation>
    <scope>NUCLEOTIDE SEQUENCE</scope>
    <source>
        <strain evidence="1">PEST</strain>
    </source>
</reference>
<name>Q5TVK4_ANOGA</name>
<accession>Q5TVK4</accession>
<protein>
    <submittedName>
        <fullName evidence="1">AGAP011576-PA</fullName>
    </submittedName>
</protein>
<reference evidence="1" key="1">
    <citation type="journal article" date="2002" name="Science">
        <title>The genome sequence of the malaria mosquito Anopheles gambiae.</title>
        <authorList>
            <person name="Holt R.A."/>
            <person name="Subramanian G.M."/>
            <person name="Halpern A."/>
            <person name="Sutton G.G."/>
            <person name="Charlab R."/>
            <person name="Nusskern D.R."/>
            <person name="Wincker P."/>
            <person name="Clark A.G."/>
            <person name="Ribeiro J.M."/>
            <person name="Wides R."/>
            <person name="Salzberg S.L."/>
            <person name="Loftus B."/>
            <person name="Yandell M."/>
            <person name="Majoros W.H."/>
            <person name="Rusch D.B."/>
            <person name="Lai Z."/>
            <person name="Kraft C.L."/>
            <person name="Abril J.F."/>
            <person name="Anthouard V."/>
            <person name="Arensburger P."/>
            <person name="Atkinson P.W."/>
            <person name="Baden H."/>
            <person name="de Berardinis V."/>
            <person name="Baldwin D."/>
            <person name="Benes V."/>
            <person name="Biedler J."/>
            <person name="Blass C."/>
            <person name="Bolanos R."/>
            <person name="Boscus D."/>
            <person name="Barnstead M."/>
            <person name="Cai S."/>
            <person name="Center A."/>
            <person name="Chaturverdi K."/>
            <person name="Christophides G.K."/>
            <person name="Chrystal M.A."/>
            <person name="Clamp M."/>
            <person name="Cravchik A."/>
            <person name="Curwen V."/>
            <person name="Dana A."/>
            <person name="Delcher A."/>
            <person name="Dew I."/>
            <person name="Evans C.A."/>
            <person name="Flanigan M."/>
            <person name="Grundschober-Freimoser A."/>
            <person name="Friedli L."/>
            <person name="Gu Z."/>
            <person name="Guan P."/>
            <person name="Guigo R."/>
            <person name="Hillenmeyer M.E."/>
            <person name="Hladun S.L."/>
            <person name="Hogan J.R."/>
            <person name="Hong Y.S."/>
            <person name="Hoover J."/>
            <person name="Jaillon O."/>
            <person name="Ke Z."/>
            <person name="Kodira C."/>
            <person name="Kokoza E."/>
            <person name="Koutsos A."/>
            <person name="Letunic I."/>
            <person name="Levitsky A."/>
            <person name="Liang Y."/>
            <person name="Lin J.J."/>
            <person name="Lobo N.F."/>
            <person name="Lopez J.R."/>
            <person name="Malek J.A."/>
            <person name="McIntosh T.C."/>
            <person name="Meister S."/>
            <person name="Miller J."/>
            <person name="Mobarry C."/>
            <person name="Mongin E."/>
            <person name="Murphy S.D."/>
            <person name="O'Brochta D.A."/>
            <person name="Pfannkoch C."/>
            <person name="Qi R."/>
            <person name="Regier M.A."/>
            <person name="Remington K."/>
            <person name="Shao H."/>
            <person name="Sharakhova M.V."/>
            <person name="Sitter C.D."/>
            <person name="Shetty J."/>
            <person name="Smith T.J."/>
            <person name="Strong R."/>
            <person name="Sun J."/>
            <person name="Thomasova D."/>
            <person name="Ton L.Q."/>
            <person name="Topalis P."/>
            <person name="Tu Z."/>
            <person name="Unger M.F."/>
            <person name="Walenz B."/>
            <person name="Wang A."/>
            <person name="Wang J."/>
            <person name="Wang M."/>
            <person name="Wang X."/>
            <person name="Woodford K.J."/>
            <person name="Wortman J.R."/>
            <person name="Wu M."/>
            <person name="Yao A."/>
            <person name="Zdobnov E.M."/>
            <person name="Zhang H."/>
            <person name="Zhao Q."/>
            <person name="Zhao S."/>
            <person name="Zhu S.C."/>
            <person name="Zhimulev I."/>
            <person name="Coluzzi M."/>
            <person name="della Torre A."/>
            <person name="Roth C.W."/>
            <person name="Louis C."/>
            <person name="Kalush F."/>
            <person name="Mural R.J."/>
            <person name="Myers E.W."/>
            <person name="Adams M.D."/>
            <person name="Smith H.O."/>
            <person name="Broder S."/>
            <person name="Gardner M.J."/>
            <person name="Fraser C.M."/>
            <person name="Birney E."/>
            <person name="Bork P."/>
            <person name="Brey P.T."/>
            <person name="Venter J.C."/>
            <person name="Weissenbach J."/>
            <person name="Kafatos F.C."/>
            <person name="Collins F.H."/>
            <person name="Hoffman S.L."/>
        </authorList>
    </citation>
    <scope>NUCLEOTIDE SEQUENCE [LARGE SCALE GENOMIC DNA]</scope>
    <source>
        <strain evidence="1">PEST</strain>
    </source>
</reference>
<proteinExistence type="predicted"/>
<sequence length="105" mass="11426">VKSLRKPACCSSIRVCSRCGPGDSDTPCLCVRACVCFFLLLFACKISSTHPPPSLKFSRKGKGGENKTLSQCPKGKCCRSECVCVHVLVSCFFLPTFHHLVKRGS</sequence>
<dbReference type="PaxDb" id="7165-AGAP011576-PA"/>
<evidence type="ECO:0000313" key="1">
    <source>
        <dbReference type="EMBL" id="EAL41427.2"/>
    </source>
</evidence>
<feature type="non-terminal residue" evidence="1">
    <location>
        <position position="1"/>
    </location>
</feature>
<dbReference type="AlphaFoldDB" id="Q5TVK4"/>
<dbReference type="EMBL" id="AAAB01008834">
    <property type="protein sequence ID" value="EAL41427.2"/>
    <property type="molecule type" value="Genomic_DNA"/>
</dbReference>
<reference evidence="1" key="2">
    <citation type="submission" date="2002-03" db="EMBL/GenBank/DDBJ databases">
        <authorList>
            <consortium name="The Anopheles Genome Sequencing Consortium"/>
        </authorList>
    </citation>
    <scope>NUCLEOTIDE SEQUENCE</scope>
    <source>
        <strain evidence="1">PEST</strain>
    </source>
</reference>
<organism evidence="1">
    <name type="scientific">Anopheles gambiae</name>
    <name type="common">African malaria mosquito</name>
    <dbReference type="NCBI Taxonomy" id="7165"/>
    <lineage>
        <taxon>Eukaryota</taxon>
        <taxon>Metazoa</taxon>
        <taxon>Ecdysozoa</taxon>
        <taxon>Arthropoda</taxon>
        <taxon>Hexapoda</taxon>
        <taxon>Insecta</taxon>
        <taxon>Pterygota</taxon>
        <taxon>Neoptera</taxon>
        <taxon>Endopterygota</taxon>
        <taxon>Diptera</taxon>
        <taxon>Nematocera</taxon>
        <taxon>Culicoidea</taxon>
        <taxon>Culicidae</taxon>
        <taxon>Anophelinae</taxon>
        <taxon>Anopheles</taxon>
    </lineage>
</organism>
<reference evidence="1" key="3">
    <citation type="journal article" date="2004" name="Trends Parasitol.">
        <title>The Anopheles gambiae genome: an update.</title>
        <authorList>
            <person name="Mongin E."/>
            <person name="Louis C."/>
            <person name="Holt R.A."/>
            <person name="Birney E."/>
            <person name="Collins F.H."/>
        </authorList>
    </citation>
    <scope>NUCLEOTIDE SEQUENCE</scope>
    <source>
        <strain evidence="1">PEST</strain>
    </source>
</reference>
<gene>
    <name evidence="1" type="ORF">AgaP_AGAP011576</name>
</gene>